<evidence type="ECO:0000259" key="2">
    <source>
        <dbReference type="PROSITE" id="PS50157"/>
    </source>
</evidence>
<sequence>MDQTKQGHSHPDFGVLGGQDAYLPQMLDLDELELTPNEPFFDSQMYEELIRENVLPYVSDQISDHACAPAIVLQAADLPFGYVSEISPPTSVQGPEHSIPLVQATEQYSWLSPTPSMTSCTTARSVMDAQHGDVEMFANMEFSSMDDSVFEPLSYTMEDIKPTLVLDTTYLGVSRSRSVKRASVEVDRPECLEPPSLSRKRSRSVEGGYPCSLPTCSRVFNRACDEHKHFKNKHWSASDKPYGCPHSPCRKRFAYPKDVKRHVRQMHTNVIVSPVTPVTPQSAVEKMSEQNDQQVYHFGQASQFAQQSRPQPPKPRRRTLSTSLKTVVSMLSSLKLWQNPVEEEEEEQTNVEKFILVTQDHHSYHKVYLAGVDSAERLLEEIAAVFGNSLHHPHGALVRYCLGKGRLGKNLAGKQLMAAVSKATSVGKNLELFFSPIHQVGGSGR</sequence>
<dbReference type="SMART" id="SM00355">
    <property type="entry name" value="ZnF_C2H2"/>
    <property type="match status" value="2"/>
</dbReference>
<dbReference type="Proteomes" id="UP000215453">
    <property type="component" value="Chromosome 5"/>
</dbReference>
<organism evidence="3 4">
    <name type="scientific">Zymoseptoria tritici ST99CH_1A5</name>
    <dbReference type="NCBI Taxonomy" id="1276529"/>
    <lineage>
        <taxon>Eukaryota</taxon>
        <taxon>Fungi</taxon>
        <taxon>Dikarya</taxon>
        <taxon>Ascomycota</taxon>
        <taxon>Pezizomycotina</taxon>
        <taxon>Dothideomycetes</taxon>
        <taxon>Dothideomycetidae</taxon>
        <taxon>Mycosphaerellales</taxon>
        <taxon>Mycosphaerellaceae</taxon>
        <taxon>Zymoseptoria</taxon>
    </lineage>
</organism>
<evidence type="ECO:0000256" key="1">
    <source>
        <dbReference type="PROSITE-ProRule" id="PRU00042"/>
    </source>
</evidence>
<accession>A0A1Y6LK12</accession>
<protein>
    <recommendedName>
        <fullName evidence="2">C2H2-type domain-containing protein</fullName>
    </recommendedName>
</protein>
<dbReference type="AlphaFoldDB" id="A0A1Y6LK12"/>
<evidence type="ECO:0000313" key="3">
    <source>
        <dbReference type="EMBL" id="SMY24837.1"/>
    </source>
</evidence>
<dbReference type="PROSITE" id="PS50157">
    <property type="entry name" value="ZINC_FINGER_C2H2_2"/>
    <property type="match status" value="1"/>
</dbReference>
<keyword evidence="1" id="KW-0479">Metal-binding</keyword>
<gene>
    <name evidence="3" type="ORF">ZT1A5_G6279</name>
</gene>
<dbReference type="InterPro" id="IPR013087">
    <property type="entry name" value="Znf_C2H2_type"/>
</dbReference>
<evidence type="ECO:0000313" key="4">
    <source>
        <dbReference type="Proteomes" id="UP000215453"/>
    </source>
</evidence>
<name>A0A1Y6LK12_ZYMTR</name>
<dbReference type="GO" id="GO:0008270">
    <property type="term" value="F:zinc ion binding"/>
    <property type="evidence" value="ECO:0007669"/>
    <property type="project" value="UniProtKB-KW"/>
</dbReference>
<feature type="domain" description="C2H2-type" evidence="2">
    <location>
        <begin position="242"/>
        <end position="269"/>
    </location>
</feature>
<dbReference type="Gene3D" id="3.30.160.60">
    <property type="entry name" value="Classic Zinc Finger"/>
    <property type="match status" value="1"/>
</dbReference>
<dbReference type="EMBL" id="LT882680">
    <property type="protein sequence ID" value="SMY24837.1"/>
    <property type="molecule type" value="Genomic_DNA"/>
</dbReference>
<keyword evidence="1" id="KW-0862">Zinc</keyword>
<dbReference type="PROSITE" id="PS00028">
    <property type="entry name" value="ZINC_FINGER_C2H2_1"/>
    <property type="match status" value="2"/>
</dbReference>
<proteinExistence type="predicted"/>
<keyword evidence="1" id="KW-0863">Zinc-finger</keyword>
<reference evidence="3 4" key="1">
    <citation type="submission" date="2016-10" db="EMBL/GenBank/DDBJ databases">
        <authorList>
            <person name="Varghese N."/>
        </authorList>
    </citation>
    <scope>NUCLEOTIDE SEQUENCE [LARGE SCALE GENOMIC DNA]</scope>
</reference>